<protein>
    <submittedName>
        <fullName evidence="2">Uncharacterized protein</fullName>
    </submittedName>
</protein>
<evidence type="ECO:0000256" key="1">
    <source>
        <dbReference type="SAM" id="MobiDB-lite"/>
    </source>
</evidence>
<keyword evidence="3" id="KW-1185">Reference proteome</keyword>
<evidence type="ECO:0000313" key="3">
    <source>
        <dbReference type="Proteomes" id="UP001367316"/>
    </source>
</evidence>
<dbReference type="EMBL" id="JBBPBF010000043">
    <property type="protein sequence ID" value="KAK7606712.1"/>
    <property type="molecule type" value="Genomic_DNA"/>
</dbReference>
<organism evidence="2 3">
    <name type="scientific">Phyllosticta paracitricarpa</name>
    <dbReference type="NCBI Taxonomy" id="2016321"/>
    <lineage>
        <taxon>Eukaryota</taxon>
        <taxon>Fungi</taxon>
        <taxon>Dikarya</taxon>
        <taxon>Ascomycota</taxon>
        <taxon>Pezizomycotina</taxon>
        <taxon>Dothideomycetes</taxon>
        <taxon>Dothideomycetes incertae sedis</taxon>
        <taxon>Botryosphaeriales</taxon>
        <taxon>Phyllostictaceae</taxon>
        <taxon>Phyllosticta</taxon>
    </lineage>
</organism>
<reference evidence="2 3" key="1">
    <citation type="submission" date="2024-04" db="EMBL/GenBank/DDBJ databases">
        <title>Phyllosticta paracitricarpa is synonymous to the EU quarantine fungus P. citricarpa based on phylogenomic analyses.</title>
        <authorList>
            <consortium name="Lawrence Berkeley National Laboratory"/>
            <person name="Van ingen-buijs V.A."/>
            <person name="Van westerhoven A.C."/>
            <person name="Haridas S."/>
            <person name="Skiadas P."/>
            <person name="Martin F."/>
            <person name="Groenewald J.Z."/>
            <person name="Crous P.W."/>
            <person name="Seidl M.F."/>
        </authorList>
    </citation>
    <scope>NUCLEOTIDE SEQUENCE [LARGE SCALE GENOMIC DNA]</scope>
    <source>
        <strain evidence="2 3">CBS 141358</strain>
    </source>
</reference>
<feature type="region of interest" description="Disordered" evidence="1">
    <location>
        <begin position="62"/>
        <end position="148"/>
    </location>
</feature>
<feature type="compositionally biased region" description="Basic residues" evidence="1">
    <location>
        <begin position="135"/>
        <end position="148"/>
    </location>
</feature>
<comment type="caution">
    <text evidence="2">The sequence shown here is derived from an EMBL/GenBank/DDBJ whole genome shotgun (WGS) entry which is preliminary data.</text>
</comment>
<name>A0ABR1MUU5_9PEZI</name>
<evidence type="ECO:0000313" key="2">
    <source>
        <dbReference type="EMBL" id="KAK7606712.1"/>
    </source>
</evidence>
<accession>A0ABR1MUU5</accession>
<proteinExistence type="predicted"/>
<gene>
    <name evidence="2" type="ORF">JOL62DRAFT_326043</name>
</gene>
<feature type="compositionally biased region" description="Low complexity" evidence="1">
    <location>
        <begin position="102"/>
        <end position="113"/>
    </location>
</feature>
<feature type="compositionally biased region" description="Pro residues" evidence="1">
    <location>
        <begin position="67"/>
        <end position="80"/>
    </location>
</feature>
<dbReference type="Proteomes" id="UP001367316">
    <property type="component" value="Unassembled WGS sequence"/>
</dbReference>
<sequence length="167" mass="19347">MKQRERRHRRPFRRCVRVDKSATTHCTHPSPYLRTSIRGGGFFFSFPFLFFFSLCSHPITKTHPSPALSPTPASQPPPRPTSSDSHAVQRQSPWHPLPPLSLPSSSSSSSSSSCRPGPQASRRPCAPRRAPPRDSRHRRHTAEYRRRRPQRRFCGLGWTSRRRCRWR</sequence>